<dbReference type="AlphaFoldDB" id="A0A5N6NWK5"/>
<keyword evidence="2" id="KW-1185">Reference proteome</keyword>
<protein>
    <submittedName>
        <fullName evidence="1">Uncharacterized protein</fullName>
    </submittedName>
</protein>
<evidence type="ECO:0000313" key="1">
    <source>
        <dbReference type="EMBL" id="KAD5508086.1"/>
    </source>
</evidence>
<gene>
    <name evidence="1" type="ORF">E3N88_15789</name>
</gene>
<dbReference type="EMBL" id="SZYD01000008">
    <property type="protein sequence ID" value="KAD5508086.1"/>
    <property type="molecule type" value="Genomic_DNA"/>
</dbReference>
<name>A0A5N6NWK5_9ASTR</name>
<dbReference type="Proteomes" id="UP000326396">
    <property type="component" value="Linkage Group LG16"/>
</dbReference>
<sequence length="80" mass="8936">MRILNHHQFAVHITLSPARYTNKIQGEIDENYKDCHNTSSSVAEALPIVGKKSGSLGERFSAKMQNSGVLDENTLNMFLM</sequence>
<organism evidence="1 2">
    <name type="scientific">Mikania micrantha</name>
    <name type="common">bitter vine</name>
    <dbReference type="NCBI Taxonomy" id="192012"/>
    <lineage>
        <taxon>Eukaryota</taxon>
        <taxon>Viridiplantae</taxon>
        <taxon>Streptophyta</taxon>
        <taxon>Embryophyta</taxon>
        <taxon>Tracheophyta</taxon>
        <taxon>Spermatophyta</taxon>
        <taxon>Magnoliopsida</taxon>
        <taxon>eudicotyledons</taxon>
        <taxon>Gunneridae</taxon>
        <taxon>Pentapetalae</taxon>
        <taxon>asterids</taxon>
        <taxon>campanulids</taxon>
        <taxon>Asterales</taxon>
        <taxon>Asteraceae</taxon>
        <taxon>Asteroideae</taxon>
        <taxon>Heliantheae alliance</taxon>
        <taxon>Eupatorieae</taxon>
        <taxon>Mikania</taxon>
    </lineage>
</organism>
<accession>A0A5N6NWK5</accession>
<evidence type="ECO:0000313" key="2">
    <source>
        <dbReference type="Proteomes" id="UP000326396"/>
    </source>
</evidence>
<proteinExistence type="predicted"/>
<reference evidence="1 2" key="1">
    <citation type="submission" date="2019-05" db="EMBL/GenBank/DDBJ databases">
        <title>Mikania micrantha, genome provides insights into the molecular mechanism of rapid growth.</title>
        <authorList>
            <person name="Liu B."/>
        </authorList>
    </citation>
    <scope>NUCLEOTIDE SEQUENCE [LARGE SCALE GENOMIC DNA]</scope>
    <source>
        <strain evidence="1">NLD-2019</strain>
        <tissue evidence="1">Leaf</tissue>
    </source>
</reference>
<comment type="caution">
    <text evidence="1">The sequence shown here is derived from an EMBL/GenBank/DDBJ whole genome shotgun (WGS) entry which is preliminary data.</text>
</comment>